<keyword evidence="2" id="KW-0479">Metal-binding</keyword>
<dbReference type="PROSITE" id="PS50846">
    <property type="entry name" value="HMA_2"/>
    <property type="match status" value="2"/>
</dbReference>
<dbReference type="EMBL" id="JBBPBM010000006">
    <property type="protein sequence ID" value="KAK8579540.1"/>
    <property type="molecule type" value="Genomic_DNA"/>
</dbReference>
<dbReference type="PANTHER" id="PTHR46195:SF17">
    <property type="entry name" value="HEAVY METAL-ASSOCIATED ISOPRENYLATED PLANT PROTEIN 8"/>
    <property type="match status" value="1"/>
</dbReference>
<dbReference type="PANTHER" id="PTHR46195">
    <property type="entry name" value="HEAVY METAL-ASSOCIATED ISOPRENYLATED PLANT PROTEIN 7"/>
    <property type="match status" value="1"/>
</dbReference>
<dbReference type="SUPFAM" id="SSF55008">
    <property type="entry name" value="HMA, heavy metal-associated domain"/>
    <property type="match status" value="2"/>
</dbReference>
<evidence type="ECO:0000256" key="1">
    <source>
        <dbReference type="ARBA" id="ARBA00022481"/>
    </source>
</evidence>
<sequence>MGNAEEIVLKVYMHCQGCASEVSDCLKGFQGVEEVETDIGGDRVKVKGQKADPFKVLERVKKKYSRNAELISPIPKLKSNDHKEPKKKQEIPIEVVSLKTYMHCEGCANDIVRSIEKMKGILNVEADMKKSTVTITGSFDRSNIAETIRRRMRKHVEIVTAAKPKKNGDGNDNKKGDGNAKKKGDDQKIILNYPPQYSSQNICPNHIFSDENIFSCSLM</sequence>
<comment type="caution">
    <text evidence="8">The sequence shown here is derived from an EMBL/GenBank/DDBJ whole genome shotgun (WGS) entry which is preliminary data.</text>
</comment>
<comment type="similarity">
    <text evidence="5">Belongs to the HIPP family.</text>
</comment>
<feature type="region of interest" description="Disordered" evidence="6">
    <location>
        <begin position="160"/>
        <end position="187"/>
    </location>
</feature>
<keyword evidence="1" id="KW-0488">Methylation</keyword>
<reference evidence="8 9" key="1">
    <citation type="journal article" date="2024" name="G3 (Bethesda)">
        <title>Genome assembly of Hibiscus sabdariffa L. provides insights into metabolisms of medicinal natural products.</title>
        <authorList>
            <person name="Kim T."/>
        </authorList>
    </citation>
    <scope>NUCLEOTIDE SEQUENCE [LARGE SCALE GENOMIC DNA]</scope>
    <source>
        <strain evidence="8">TK-2024</strain>
        <tissue evidence="8">Old leaves</tissue>
    </source>
</reference>
<evidence type="ECO:0000256" key="3">
    <source>
        <dbReference type="ARBA" id="ARBA00023288"/>
    </source>
</evidence>
<proteinExistence type="inferred from homology"/>
<dbReference type="InterPro" id="IPR036163">
    <property type="entry name" value="HMA_dom_sf"/>
</dbReference>
<dbReference type="Pfam" id="PF00403">
    <property type="entry name" value="HMA"/>
    <property type="match status" value="2"/>
</dbReference>
<evidence type="ECO:0000313" key="9">
    <source>
        <dbReference type="Proteomes" id="UP001472677"/>
    </source>
</evidence>
<evidence type="ECO:0000256" key="4">
    <source>
        <dbReference type="ARBA" id="ARBA00023289"/>
    </source>
</evidence>
<gene>
    <name evidence="8" type="ORF">V6N12_069863</name>
</gene>
<keyword evidence="4" id="KW-0636">Prenylation</keyword>
<dbReference type="Proteomes" id="UP001472677">
    <property type="component" value="Unassembled WGS sequence"/>
</dbReference>
<evidence type="ECO:0000256" key="6">
    <source>
        <dbReference type="SAM" id="MobiDB-lite"/>
    </source>
</evidence>
<protein>
    <recommendedName>
        <fullName evidence="7">HMA domain-containing protein</fullName>
    </recommendedName>
</protein>
<accession>A0ABR2FF92</accession>
<dbReference type="Gene3D" id="3.30.70.100">
    <property type="match status" value="2"/>
</dbReference>
<feature type="domain" description="HMA" evidence="7">
    <location>
        <begin position="93"/>
        <end position="156"/>
    </location>
</feature>
<evidence type="ECO:0000256" key="5">
    <source>
        <dbReference type="ARBA" id="ARBA00024045"/>
    </source>
</evidence>
<dbReference type="InterPro" id="IPR006121">
    <property type="entry name" value="HMA_dom"/>
</dbReference>
<feature type="compositionally biased region" description="Basic and acidic residues" evidence="6">
    <location>
        <begin position="166"/>
        <end position="187"/>
    </location>
</feature>
<name>A0ABR2FF92_9ROSI</name>
<dbReference type="CDD" id="cd00371">
    <property type="entry name" value="HMA"/>
    <property type="match status" value="2"/>
</dbReference>
<keyword evidence="9" id="KW-1185">Reference proteome</keyword>
<keyword evidence="3" id="KW-0449">Lipoprotein</keyword>
<evidence type="ECO:0000256" key="2">
    <source>
        <dbReference type="ARBA" id="ARBA00022723"/>
    </source>
</evidence>
<evidence type="ECO:0000313" key="8">
    <source>
        <dbReference type="EMBL" id="KAK8579540.1"/>
    </source>
</evidence>
<dbReference type="InterPro" id="IPR044577">
    <property type="entry name" value="HIPP4/7/8/17/18/19"/>
</dbReference>
<feature type="domain" description="HMA" evidence="7">
    <location>
        <begin position="4"/>
        <end position="68"/>
    </location>
</feature>
<organism evidence="8 9">
    <name type="scientific">Hibiscus sabdariffa</name>
    <name type="common">roselle</name>
    <dbReference type="NCBI Taxonomy" id="183260"/>
    <lineage>
        <taxon>Eukaryota</taxon>
        <taxon>Viridiplantae</taxon>
        <taxon>Streptophyta</taxon>
        <taxon>Embryophyta</taxon>
        <taxon>Tracheophyta</taxon>
        <taxon>Spermatophyta</taxon>
        <taxon>Magnoliopsida</taxon>
        <taxon>eudicotyledons</taxon>
        <taxon>Gunneridae</taxon>
        <taxon>Pentapetalae</taxon>
        <taxon>rosids</taxon>
        <taxon>malvids</taxon>
        <taxon>Malvales</taxon>
        <taxon>Malvaceae</taxon>
        <taxon>Malvoideae</taxon>
        <taxon>Hibiscus</taxon>
    </lineage>
</organism>
<evidence type="ECO:0000259" key="7">
    <source>
        <dbReference type="PROSITE" id="PS50846"/>
    </source>
</evidence>